<comment type="caution">
    <text evidence="2">The sequence shown here is derived from an EMBL/GenBank/DDBJ whole genome shotgun (WGS) entry which is preliminary data.</text>
</comment>
<evidence type="ECO:0000313" key="2">
    <source>
        <dbReference type="EMBL" id="CAK0803754.1"/>
    </source>
</evidence>
<name>A0ABN9QG97_9DINO</name>
<evidence type="ECO:0000313" key="3">
    <source>
        <dbReference type="Proteomes" id="UP001189429"/>
    </source>
</evidence>
<feature type="region of interest" description="Disordered" evidence="1">
    <location>
        <begin position="321"/>
        <end position="363"/>
    </location>
</feature>
<sequence length="539" mass="59504">MSQDLTIQILRLLDMPVSRTLIGHDKSYKVVAMDSKNNKLGETGPIAGIDGMTVFDGENETLTLTPEEGTLRLKTRSSLIMLFVQYVGGISQQFIGKCKIHRQDPRSTQVWPYALSDPHAAHGKEEPANCGIELKVVEGPADGMASAAVPAMASMGVPGSGPLASPSAAPPDFADPIGLSAFLMIDKVTDIRLPADPNMKRMLLTVNSVDGHTEYVRLMFPIRPMPDSKNMVEADCFKSKVYVQAPVHFGGADGEGAMYVRIGIAYVPDVSHWDDTKNVDRVGLTDPVKITWRPAPKIYQELKDFENHTSGGVHLEHRLMTSQEKSQEQRARNAFTPPVAPAHAHEAPGHKISGRTGHFPPGSQEEAWEQAILNCEAQNRATLQRCKKADPHSHEKSPHIQVVNGYREWDSLDTLFTTMGPNPLAMSEEVGPSVARSYHESQSLMKDLAGELIPPLSQADAHMNLELIKMYYRGDPFKAEQILRPVVCKDPGEIKATKDMSWCPDPPVYAPLRNMSEEDRETLRLACYDPSQNAKLLFQ</sequence>
<accession>A0ABN9QG97</accession>
<organism evidence="2 3">
    <name type="scientific">Prorocentrum cordatum</name>
    <dbReference type="NCBI Taxonomy" id="2364126"/>
    <lineage>
        <taxon>Eukaryota</taxon>
        <taxon>Sar</taxon>
        <taxon>Alveolata</taxon>
        <taxon>Dinophyceae</taxon>
        <taxon>Prorocentrales</taxon>
        <taxon>Prorocentraceae</taxon>
        <taxon>Prorocentrum</taxon>
    </lineage>
</organism>
<feature type="compositionally biased region" description="Basic and acidic residues" evidence="1">
    <location>
        <begin position="321"/>
        <end position="331"/>
    </location>
</feature>
<dbReference type="EMBL" id="CAUYUJ010003082">
    <property type="protein sequence ID" value="CAK0803754.1"/>
    <property type="molecule type" value="Genomic_DNA"/>
</dbReference>
<reference evidence="2" key="1">
    <citation type="submission" date="2023-10" db="EMBL/GenBank/DDBJ databases">
        <authorList>
            <person name="Chen Y."/>
            <person name="Shah S."/>
            <person name="Dougan E. K."/>
            <person name="Thang M."/>
            <person name="Chan C."/>
        </authorList>
    </citation>
    <scope>NUCLEOTIDE SEQUENCE [LARGE SCALE GENOMIC DNA]</scope>
</reference>
<dbReference type="Proteomes" id="UP001189429">
    <property type="component" value="Unassembled WGS sequence"/>
</dbReference>
<proteinExistence type="predicted"/>
<keyword evidence="3" id="KW-1185">Reference proteome</keyword>
<feature type="non-terminal residue" evidence="2">
    <location>
        <position position="539"/>
    </location>
</feature>
<evidence type="ECO:0000256" key="1">
    <source>
        <dbReference type="SAM" id="MobiDB-lite"/>
    </source>
</evidence>
<gene>
    <name evidence="2" type="ORF">PCOR1329_LOCUS10815</name>
</gene>
<protein>
    <submittedName>
        <fullName evidence="2">Uncharacterized protein</fullName>
    </submittedName>
</protein>